<organism evidence="1">
    <name type="scientific">Phaeocystis antarctica</name>
    <dbReference type="NCBI Taxonomy" id="33657"/>
    <lineage>
        <taxon>Eukaryota</taxon>
        <taxon>Haptista</taxon>
        <taxon>Haptophyta</taxon>
        <taxon>Prymnesiophyceae</taxon>
        <taxon>Phaeocystales</taxon>
        <taxon>Phaeocystaceae</taxon>
        <taxon>Phaeocystis</taxon>
    </lineage>
</organism>
<protein>
    <submittedName>
        <fullName evidence="1">Uncharacterized protein</fullName>
    </submittedName>
</protein>
<dbReference type="AlphaFoldDB" id="A0A7S0HLQ1"/>
<evidence type="ECO:0000313" key="1">
    <source>
        <dbReference type="EMBL" id="CAD8489626.1"/>
    </source>
</evidence>
<name>A0A7S0HLQ1_9EUKA</name>
<reference evidence="1" key="1">
    <citation type="submission" date="2021-01" db="EMBL/GenBank/DDBJ databases">
        <authorList>
            <person name="Corre E."/>
            <person name="Pelletier E."/>
            <person name="Niang G."/>
            <person name="Scheremetjew M."/>
            <person name="Finn R."/>
            <person name="Kale V."/>
            <person name="Holt S."/>
            <person name="Cochrane G."/>
            <person name="Meng A."/>
            <person name="Brown T."/>
            <person name="Cohen L."/>
        </authorList>
    </citation>
    <scope>NUCLEOTIDE SEQUENCE</scope>
    <source>
        <strain evidence="1">CCMP1374</strain>
    </source>
</reference>
<accession>A0A7S0HLQ1</accession>
<proteinExistence type="predicted"/>
<dbReference type="EMBL" id="HBEP01019290">
    <property type="protein sequence ID" value="CAD8489626.1"/>
    <property type="molecule type" value="Transcribed_RNA"/>
</dbReference>
<gene>
    <name evidence="1" type="ORF">PANT1444_LOCUS10806</name>
</gene>
<sequence length="110" mass="11872">MLGLLAAACSFNAPTSMVGQSAVSSMTRTEISMNTKYTVTAGMAKKKNPTTGDSKNLWGYKVGTRAPDMAKSSGTTKSEQNIFDKIFGKKDTISKDVKATKKDPRSTRRI</sequence>